<dbReference type="SMART" id="SM00421">
    <property type="entry name" value="HTH_LUXR"/>
    <property type="match status" value="1"/>
</dbReference>
<evidence type="ECO:0000256" key="3">
    <source>
        <dbReference type="ARBA" id="ARBA00023163"/>
    </source>
</evidence>
<evidence type="ECO:0000259" key="4">
    <source>
        <dbReference type="PROSITE" id="PS50043"/>
    </source>
</evidence>
<dbReference type="PROSITE" id="PS00622">
    <property type="entry name" value="HTH_LUXR_1"/>
    <property type="match status" value="1"/>
</dbReference>
<dbReference type="PANTHER" id="PTHR44688:SF16">
    <property type="entry name" value="DNA-BINDING TRANSCRIPTIONAL ACTIVATOR DEVR_DOSR"/>
    <property type="match status" value="1"/>
</dbReference>
<keyword evidence="1" id="KW-0805">Transcription regulation</keyword>
<evidence type="ECO:0000313" key="6">
    <source>
        <dbReference type="Proteomes" id="UP001321475"/>
    </source>
</evidence>
<sequence>MGPAEDQGRRPAPHEKHSRAAARTLAGGGSVVVAGPPGVGKTHLLGDALRRAGASGVVTVTGTDVRVGEPLRALSPLLGARRADEPTSVVAGRLADALGARAPGAPRILRAEDAHLLDDGTADVLAWAARQGDLQVAVSMRTQGLSREPWAGLWRDGVVERVDLAPFTRDEVEERLVELLQAPVATDVVHRLAAESGGNAFHLDELVRAERASGALHLHDGVWLRAAGGTVPSTRMLDLVAGDLARLDAGARDALEVLSLVEAVPLRAFLEVVSQDALATLLRHGLVDTETGPGVAGGHEVTVRTQAMYAQAVRGQIPSARRRELLGRLDTPSIDDDPAALVASVTLALNSGLTVSVERIRSATDAAFVLKKQHAVVQLSTAAIEDAKGGGASGRAMVELLLQRAEASRSMGRAAAAARDVRDALDELEKAEELTDDDLATYLRGAALESGIHHYELGLGEALRRLDAASAALVRRLGPRRYRAAAEVLESTRLTRRGWDGDPSALEPAVLLLEGTQNPQRALSLVAPTILALGHAGRVAEGLGLARRYAPIGAAHTDLYRWAVGEIGVAAFFVALNAGVVPAEPSDYDDPAAAVGSGSTRDPLDPVAVHVRRGLIAAARGSWRTAAADFHAASASFGVVDLGGLLSFTLAAGARACAAAGESVAARSALDRLSRTRLRAARSLEPDIRLLCVDALAWLRDPALDAELQDLAAWARARGAARVELEALHRRVVLSADTAKILGLDAVVARCHELGGIVEGARATALVAHVVAVTTGDEALREISVRGLGTVGLWLPTPSPAVALTQREREVAALAAGGLSSKAIAERLTLSVRTVDSHLSRVFAKTGVHSRQELARALR</sequence>
<dbReference type="Proteomes" id="UP001321475">
    <property type="component" value="Chromosome"/>
</dbReference>
<dbReference type="Pfam" id="PF00196">
    <property type="entry name" value="GerE"/>
    <property type="match status" value="1"/>
</dbReference>
<dbReference type="InterPro" id="IPR003593">
    <property type="entry name" value="AAA+_ATPase"/>
</dbReference>
<dbReference type="PROSITE" id="PS50043">
    <property type="entry name" value="HTH_LUXR_2"/>
    <property type="match status" value="1"/>
</dbReference>
<keyword evidence="6" id="KW-1185">Reference proteome</keyword>
<dbReference type="InterPro" id="IPR000792">
    <property type="entry name" value="Tscrpt_reg_LuxR_C"/>
</dbReference>
<dbReference type="InterPro" id="IPR027417">
    <property type="entry name" value="P-loop_NTPase"/>
</dbReference>
<dbReference type="InterPro" id="IPR016032">
    <property type="entry name" value="Sig_transdc_resp-reg_C-effctor"/>
</dbReference>
<organism evidence="5 6">
    <name type="scientific">Paraoerskovia sediminicola</name>
    <dbReference type="NCBI Taxonomy" id="1138587"/>
    <lineage>
        <taxon>Bacteria</taxon>
        <taxon>Bacillati</taxon>
        <taxon>Actinomycetota</taxon>
        <taxon>Actinomycetes</taxon>
        <taxon>Micrococcales</taxon>
        <taxon>Cellulomonadaceae</taxon>
        <taxon>Paraoerskovia</taxon>
    </lineage>
</organism>
<evidence type="ECO:0000313" key="5">
    <source>
        <dbReference type="EMBL" id="BDZ42140.1"/>
    </source>
</evidence>
<dbReference type="EMBL" id="AP027729">
    <property type="protein sequence ID" value="BDZ42140.1"/>
    <property type="molecule type" value="Genomic_DNA"/>
</dbReference>
<dbReference type="PANTHER" id="PTHR44688">
    <property type="entry name" value="DNA-BINDING TRANSCRIPTIONAL ACTIVATOR DEVR_DOSR"/>
    <property type="match status" value="1"/>
</dbReference>
<dbReference type="SUPFAM" id="SSF46894">
    <property type="entry name" value="C-terminal effector domain of the bipartite response regulators"/>
    <property type="match status" value="1"/>
</dbReference>
<keyword evidence="3" id="KW-0804">Transcription</keyword>
<name>A0ABM8G296_9CELL</name>
<evidence type="ECO:0000256" key="2">
    <source>
        <dbReference type="ARBA" id="ARBA00023125"/>
    </source>
</evidence>
<protein>
    <submittedName>
        <fullName evidence="5">LuxR family transcriptional regulator</fullName>
    </submittedName>
</protein>
<keyword evidence="2" id="KW-0238">DNA-binding</keyword>
<dbReference type="Gene3D" id="1.10.10.10">
    <property type="entry name" value="Winged helix-like DNA-binding domain superfamily/Winged helix DNA-binding domain"/>
    <property type="match status" value="1"/>
</dbReference>
<accession>A0ABM8G296</accession>
<dbReference type="SUPFAM" id="SSF52540">
    <property type="entry name" value="P-loop containing nucleoside triphosphate hydrolases"/>
    <property type="match status" value="1"/>
</dbReference>
<proteinExistence type="predicted"/>
<dbReference type="SMART" id="SM00382">
    <property type="entry name" value="AAA"/>
    <property type="match status" value="1"/>
</dbReference>
<dbReference type="CDD" id="cd06170">
    <property type="entry name" value="LuxR_C_like"/>
    <property type="match status" value="1"/>
</dbReference>
<dbReference type="InterPro" id="IPR036388">
    <property type="entry name" value="WH-like_DNA-bd_sf"/>
</dbReference>
<gene>
    <name evidence="5" type="ORF">GCM10025865_14390</name>
</gene>
<evidence type="ECO:0000256" key="1">
    <source>
        <dbReference type="ARBA" id="ARBA00023015"/>
    </source>
</evidence>
<dbReference type="PRINTS" id="PR00038">
    <property type="entry name" value="HTHLUXR"/>
</dbReference>
<reference evidence="6" key="1">
    <citation type="journal article" date="2019" name="Int. J. Syst. Evol. Microbiol.">
        <title>The Global Catalogue of Microorganisms (GCM) 10K type strain sequencing project: providing services to taxonomists for standard genome sequencing and annotation.</title>
        <authorList>
            <consortium name="The Broad Institute Genomics Platform"/>
            <consortium name="The Broad Institute Genome Sequencing Center for Infectious Disease"/>
            <person name="Wu L."/>
            <person name="Ma J."/>
        </authorList>
    </citation>
    <scope>NUCLEOTIDE SEQUENCE [LARGE SCALE GENOMIC DNA]</scope>
    <source>
        <strain evidence="6">NBRC 108565</strain>
    </source>
</reference>
<feature type="domain" description="HTH luxR-type" evidence="4">
    <location>
        <begin position="797"/>
        <end position="859"/>
    </location>
</feature>